<gene>
    <name evidence="2" type="ORF">LRAMOSA11061</name>
</gene>
<evidence type="ECO:0000256" key="1">
    <source>
        <dbReference type="SAM" id="Phobius"/>
    </source>
</evidence>
<dbReference type="EMBL" id="LK023336">
    <property type="protein sequence ID" value="CDS10575.1"/>
    <property type="molecule type" value="Genomic_DNA"/>
</dbReference>
<reference evidence="2" key="1">
    <citation type="journal article" date="2014" name="Genome Announc.">
        <title>De novo whole-genome sequence and genome annotation of Lichtheimia ramosa.</title>
        <authorList>
            <person name="Linde J."/>
            <person name="Schwartze V."/>
            <person name="Binder U."/>
            <person name="Lass-Florl C."/>
            <person name="Voigt K."/>
            <person name="Horn F."/>
        </authorList>
    </citation>
    <scope>NUCLEOTIDE SEQUENCE</scope>
    <source>
        <strain evidence="2">JMRC FSU:6197</strain>
    </source>
</reference>
<sequence>MMIVMNGMNLVDAKRRKQTTRMTKQHHVIKRMMMKKRMMMMMVVGMHGMIYFHQMERITHQKRIVTTNEAVTRETDDVIPVLTEEEKVSQVDDIMMTEDDPDILVQDLDHPIVLAMIDPDITEMSEEGETMEGFFLDSFSLVTLVPTSCLFFIFTIHQRWH</sequence>
<protein>
    <submittedName>
        <fullName evidence="2">Uncharacterized protein</fullName>
    </submittedName>
</protein>
<evidence type="ECO:0000313" key="2">
    <source>
        <dbReference type="EMBL" id="CDS10575.1"/>
    </source>
</evidence>
<proteinExistence type="predicted"/>
<feature type="transmembrane region" description="Helical" evidence="1">
    <location>
        <begin position="134"/>
        <end position="156"/>
    </location>
</feature>
<keyword evidence="1" id="KW-0812">Transmembrane</keyword>
<accession>A0A077WTD1</accession>
<dbReference type="AlphaFoldDB" id="A0A077WTD1"/>
<keyword evidence="1" id="KW-0472">Membrane</keyword>
<organism evidence="2">
    <name type="scientific">Lichtheimia ramosa</name>
    <dbReference type="NCBI Taxonomy" id="688394"/>
    <lineage>
        <taxon>Eukaryota</taxon>
        <taxon>Fungi</taxon>
        <taxon>Fungi incertae sedis</taxon>
        <taxon>Mucoromycota</taxon>
        <taxon>Mucoromycotina</taxon>
        <taxon>Mucoromycetes</taxon>
        <taxon>Mucorales</taxon>
        <taxon>Lichtheimiaceae</taxon>
        <taxon>Lichtheimia</taxon>
    </lineage>
</organism>
<name>A0A077WTD1_9FUNG</name>
<keyword evidence="1" id="KW-1133">Transmembrane helix</keyword>